<gene>
    <name evidence="2" type="ORF">EA472_01275</name>
</gene>
<dbReference type="OrthoDB" id="115864at2157"/>
<dbReference type="Proteomes" id="UP000281431">
    <property type="component" value="Unassembled WGS sequence"/>
</dbReference>
<dbReference type="GO" id="GO:0006281">
    <property type="term" value="P:DNA repair"/>
    <property type="evidence" value="ECO:0007669"/>
    <property type="project" value="TreeGrafter"/>
</dbReference>
<dbReference type="EMBL" id="REFZ01000001">
    <property type="protein sequence ID" value="RQH03245.1"/>
    <property type="molecule type" value="Genomic_DNA"/>
</dbReference>
<evidence type="ECO:0000313" key="2">
    <source>
        <dbReference type="EMBL" id="RQH03245.1"/>
    </source>
</evidence>
<protein>
    <submittedName>
        <fullName evidence="2">HAD family hydrolase</fullName>
    </submittedName>
</protein>
<dbReference type="SUPFAM" id="SSF56784">
    <property type="entry name" value="HAD-like"/>
    <property type="match status" value="1"/>
</dbReference>
<reference evidence="2 3" key="1">
    <citation type="submission" date="2018-10" db="EMBL/GenBank/DDBJ databases">
        <title>Natrarchaeobius chitinivorans gen. nov., sp. nov., and Natrarchaeobius haloalkaliphilus sp. nov., alkaliphilic, chitin-utilizing haloarchaea from hypersaline alkaline lakes.</title>
        <authorList>
            <person name="Sorokin D.Y."/>
            <person name="Elcheninov A.G."/>
            <person name="Kostrikina N.A."/>
            <person name="Bale N.J."/>
            <person name="Sinninghe Damste J.S."/>
            <person name="Khijniak T.V."/>
            <person name="Kublanov I.V."/>
            <person name="Toshchakov S.V."/>
        </authorList>
    </citation>
    <scope>NUCLEOTIDE SEQUENCE [LARGE SCALE GENOMIC DNA]</scope>
    <source>
        <strain evidence="2 3">AArcht7</strain>
    </source>
</reference>
<dbReference type="SFLD" id="SFLDG01129">
    <property type="entry name" value="C1.5:_HAD__Beta-PGM__Phosphata"/>
    <property type="match status" value="1"/>
</dbReference>
<keyword evidence="2" id="KW-0378">Hydrolase</keyword>
<name>A0A3N6MNK8_NATCH</name>
<dbReference type="PANTHER" id="PTHR43434">
    <property type="entry name" value="PHOSPHOGLYCOLATE PHOSPHATASE"/>
    <property type="match status" value="1"/>
</dbReference>
<dbReference type="InterPro" id="IPR036412">
    <property type="entry name" value="HAD-like_sf"/>
</dbReference>
<accession>A0A3N6MNK8</accession>
<keyword evidence="3" id="KW-1185">Reference proteome</keyword>
<evidence type="ECO:0000313" key="3">
    <source>
        <dbReference type="Proteomes" id="UP000281431"/>
    </source>
</evidence>
<organism evidence="2 3">
    <name type="scientific">Natrarchaeobius chitinivorans</name>
    <dbReference type="NCBI Taxonomy" id="1679083"/>
    <lineage>
        <taxon>Archaea</taxon>
        <taxon>Methanobacteriati</taxon>
        <taxon>Methanobacteriota</taxon>
        <taxon>Stenosarchaea group</taxon>
        <taxon>Halobacteria</taxon>
        <taxon>Halobacteriales</taxon>
        <taxon>Natrialbaceae</taxon>
        <taxon>Natrarchaeobius</taxon>
    </lineage>
</organism>
<dbReference type="SFLD" id="SFLDS00003">
    <property type="entry name" value="Haloacid_Dehalogenase"/>
    <property type="match status" value="1"/>
</dbReference>
<dbReference type="Gene3D" id="3.40.50.1000">
    <property type="entry name" value="HAD superfamily/HAD-like"/>
    <property type="match status" value="1"/>
</dbReference>
<dbReference type="PANTHER" id="PTHR43434:SF1">
    <property type="entry name" value="PHOSPHOGLYCOLATE PHOSPHATASE"/>
    <property type="match status" value="1"/>
</dbReference>
<dbReference type="InterPro" id="IPR041492">
    <property type="entry name" value="HAD_2"/>
</dbReference>
<dbReference type="GO" id="GO:0008967">
    <property type="term" value="F:phosphoglycolate phosphatase activity"/>
    <property type="evidence" value="ECO:0007669"/>
    <property type="project" value="TreeGrafter"/>
</dbReference>
<sequence length="216" mass="24682">MTPPILFDMDGIVLEGPRTPQEVYASAAHDALSELEVEPTVEQRRDFERHDLETIANRCDELEIDPARFWDLRERYASERTHDRIQSGDRGRYDDVDAIGDLARHTTIALVTNNRHRTATFVDDHFGLEFDAVRGRDPTFEGFRRRKPDPYYIEETLVELGTDEGIYVGDSESDVVAGRAAGLETAFVRRPHNADLECSVEATYEIESLRELLELV</sequence>
<dbReference type="AlphaFoldDB" id="A0A3N6MNK8"/>
<dbReference type="InterPro" id="IPR050155">
    <property type="entry name" value="HAD-like_hydrolase_sf"/>
</dbReference>
<comment type="similarity">
    <text evidence="1">Belongs to the HAD-like hydrolase superfamily.</text>
</comment>
<dbReference type="NCBIfam" id="TIGR01549">
    <property type="entry name" value="HAD-SF-IA-v1"/>
    <property type="match status" value="1"/>
</dbReference>
<proteinExistence type="inferred from homology"/>
<comment type="caution">
    <text evidence="2">The sequence shown here is derived from an EMBL/GenBank/DDBJ whole genome shotgun (WGS) entry which is preliminary data.</text>
</comment>
<dbReference type="InterPro" id="IPR023214">
    <property type="entry name" value="HAD_sf"/>
</dbReference>
<dbReference type="Pfam" id="PF13419">
    <property type="entry name" value="HAD_2"/>
    <property type="match status" value="1"/>
</dbReference>
<dbReference type="InterPro" id="IPR006439">
    <property type="entry name" value="HAD-SF_hydro_IA"/>
</dbReference>
<evidence type="ECO:0000256" key="1">
    <source>
        <dbReference type="ARBA" id="ARBA00007958"/>
    </source>
</evidence>